<dbReference type="AlphaFoldDB" id="A0A255GDB1"/>
<dbReference type="Pfam" id="PF02086">
    <property type="entry name" value="MethyltransfD12"/>
    <property type="match status" value="1"/>
</dbReference>
<reference evidence="6 7" key="1">
    <citation type="submission" date="2017-07" db="EMBL/GenBank/DDBJ databases">
        <title>Draft whole genome sequences of clinical Proprionibacteriaceae strains.</title>
        <authorList>
            <person name="Bernier A.-M."/>
            <person name="Bernard K."/>
            <person name="Domingo M.-C."/>
        </authorList>
    </citation>
    <scope>NUCLEOTIDE SEQUENCE [LARGE SCALE GENOMIC DNA]</scope>
    <source>
        <strain evidence="6 7">NML 030167</strain>
    </source>
</reference>
<dbReference type="OrthoDB" id="9805629at2"/>
<dbReference type="EC" id="2.1.1.72" evidence="1"/>
<keyword evidence="7" id="KW-1185">Reference proteome</keyword>
<dbReference type="GO" id="GO:0009007">
    <property type="term" value="F:site-specific DNA-methyltransferase (adenine-specific) activity"/>
    <property type="evidence" value="ECO:0007669"/>
    <property type="project" value="UniProtKB-EC"/>
</dbReference>
<comment type="caution">
    <text evidence="6">The sequence shown here is derived from an EMBL/GenBank/DDBJ whole genome shotgun (WGS) entry which is preliminary data.</text>
</comment>
<dbReference type="RefSeq" id="WP_094400152.1">
    <property type="nucleotide sequence ID" value="NZ_NMVL01000006.1"/>
</dbReference>
<evidence type="ECO:0000313" key="6">
    <source>
        <dbReference type="EMBL" id="OYO13561.1"/>
    </source>
</evidence>
<name>A0A255GDB1_9ACTN</name>
<organism evidence="6 7">
    <name type="scientific">Enemella evansiae</name>
    <dbReference type="NCBI Taxonomy" id="2016499"/>
    <lineage>
        <taxon>Bacteria</taxon>
        <taxon>Bacillati</taxon>
        <taxon>Actinomycetota</taxon>
        <taxon>Actinomycetes</taxon>
        <taxon>Propionibacteriales</taxon>
        <taxon>Propionibacteriaceae</taxon>
        <taxon>Enemella</taxon>
    </lineage>
</organism>
<dbReference type="EMBL" id="NMVO01000013">
    <property type="protein sequence ID" value="OYO13561.1"/>
    <property type="molecule type" value="Genomic_DNA"/>
</dbReference>
<evidence type="ECO:0000256" key="3">
    <source>
        <dbReference type="ARBA" id="ARBA00022679"/>
    </source>
</evidence>
<dbReference type="InterPro" id="IPR029063">
    <property type="entry name" value="SAM-dependent_MTases_sf"/>
</dbReference>
<proteinExistence type="predicted"/>
<keyword evidence="2 6" id="KW-0489">Methyltransferase</keyword>
<sequence length="363" mass="40031">MIKYLGSKRTLVPVLGELFARSGARTAVDLFTGTTRVAQEFLRRGGSVHANDTAAYAEVLAQCYVETDPETVDPAELAEALAELAALPGRRGYVTEVFCERARYFQPHNGMRIDAIRAGIDERYADHPLRPLLLTALLEAADRVDSTVGLQMAFLKSWSTRSHRALQLRAPVPAPGVGTAWRLDAYEAVRRLPPVDLAYLDPPYNQHRYFTNYHVWETLVRGDEPEHYGIACKRIDARGAHTHSPWNSRRRMPAEFARVLTELRAEVLLVSYNNEGFLPLETLRELCGTGGRSVEVLEFDTARHVGARIGIHNPAGVKVGQVSHTRTTEYLLVCGEQARVAAMVEELPSAGAPDGPPAVEAAG</sequence>
<dbReference type="GO" id="GO:0003676">
    <property type="term" value="F:nucleic acid binding"/>
    <property type="evidence" value="ECO:0007669"/>
    <property type="project" value="InterPro"/>
</dbReference>
<keyword evidence="4" id="KW-0949">S-adenosyl-L-methionine</keyword>
<dbReference type="SUPFAM" id="SSF53335">
    <property type="entry name" value="S-adenosyl-L-methionine-dependent methyltransferases"/>
    <property type="match status" value="1"/>
</dbReference>
<evidence type="ECO:0000256" key="5">
    <source>
        <dbReference type="ARBA" id="ARBA00047942"/>
    </source>
</evidence>
<dbReference type="GO" id="GO:0009307">
    <property type="term" value="P:DNA restriction-modification system"/>
    <property type="evidence" value="ECO:0007669"/>
    <property type="project" value="InterPro"/>
</dbReference>
<gene>
    <name evidence="6" type="ORF">CGZ94_11405</name>
</gene>
<comment type="catalytic activity">
    <reaction evidence="5">
        <text>a 2'-deoxyadenosine in DNA + S-adenosyl-L-methionine = an N(6)-methyl-2'-deoxyadenosine in DNA + S-adenosyl-L-homocysteine + H(+)</text>
        <dbReference type="Rhea" id="RHEA:15197"/>
        <dbReference type="Rhea" id="RHEA-COMP:12418"/>
        <dbReference type="Rhea" id="RHEA-COMP:12419"/>
        <dbReference type="ChEBI" id="CHEBI:15378"/>
        <dbReference type="ChEBI" id="CHEBI:57856"/>
        <dbReference type="ChEBI" id="CHEBI:59789"/>
        <dbReference type="ChEBI" id="CHEBI:90615"/>
        <dbReference type="ChEBI" id="CHEBI:90616"/>
        <dbReference type="EC" id="2.1.1.72"/>
    </reaction>
</comment>
<protein>
    <recommendedName>
        <fullName evidence="1">site-specific DNA-methyltransferase (adenine-specific)</fullName>
        <ecNumber evidence="1">2.1.1.72</ecNumber>
    </recommendedName>
</protein>
<evidence type="ECO:0000256" key="4">
    <source>
        <dbReference type="ARBA" id="ARBA00022691"/>
    </source>
</evidence>
<accession>A0A255GDB1</accession>
<evidence type="ECO:0000256" key="2">
    <source>
        <dbReference type="ARBA" id="ARBA00022603"/>
    </source>
</evidence>
<dbReference type="PROSITE" id="PS00092">
    <property type="entry name" value="N6_MTASE"/>
    <property type="match status" value="1"/>
</dbReference>
<dbReference type="PRINTS" id="PR00505">
    <property type="entry name" value="D12N6MTFRASE"/>
</dbReference>
<dbReference type="Proteomes" id="UP000215896">
    <property type="component" value="Unassembled WGS sequence"/>
</dbReference>
<dbReference type="InterPro" id="IPR002052">
    <property type="entry name" value="DNA_methylase_N6_adenine_CS"/>
</dbReference>
<dbReference type="GO" id="GO:0032259">
    <property type="term" value="P:methylation"/>
    <property type="evidence" value="ECO:0007669"/>
    <property type="project" value="UniProtKB-KW"/>
</dbReference>
<evidence type="ECO:0000256" key="1">
    <source>
        <dbReference type="ARBA" id="ARBA00011900"/>
    </source>
</evidence>
<keyword evidence="3 6" id="KW-0808">Transferase</keyword>
<evidence type="ECO:0000313" key="7">
    <source>
        <dbReference type="Proteomes" id="UP000215896"/>
    </source>
</evidence>
<dbReference type="InterPro" id="IPR012327">
    <property type="entry name" value="MeTrfase_D12"/>
</dbReference>